<protein>
    <recommendedName>
        <fullName evidence="2">TraD/TraG TraM recognition site domain-containing protein</fullName>
    </recommendedName>
</protein>
<dbReference type="Proteomes" id="UP001295462">
    <property type="component" value="Unassembled WGS sequence"/>
</dbReference>
<dbReference type="InterPro" id="IPR027417">
    <property type="entry name" value="P-loop_NTPase"/>
</dbReference>
<accession>A0AAU9QH11</accession>
<proteinExistence type="predicted"/>
<comment type="caution">
    <text evidence="3">The sequence shown here is derived from an EMBL/GenBank/DDBJ whole genome shotgun (WGS) entry which is preliminary data.</text>
</comment>
<evidence type="ECO:0000256" key="1">
    <source>
        <dbReference type="SAM" id="MobiDB-lite"/>
    </source>
</evidence>
<dbReference type="EMBL" id="CAKMUD010000012">
    <property type="protein sequence ID" value="CAH1570298.1"/>
    <property type="molecule type" value="Genomic_DNA"/>
</dbReference>
<feature type="region of interest" description="Disordered" evidence="1">
    <location>
        <begin position="185"/>
        <end position="214"/>
    </location>
</feature>
<feature type="compositionally biased region" description="Basic and acidic residues" evidence="1">
    <location>
        <begin position="187"/>
        <end position="198"/>
    </location>
</feature>
<name>A0AAU9QH11_9VIBR</name>
<evidence type="ECO:0000259" key="2">
    <source>
        <dbReference type="Pfam" id="PF12696"/>
    </source>
</evidence>
<gene>
    <name evidence="3" type="ORF">THF1A12_1090005</name>
</gene>
<evidence type="ECO:0000313" key="4">
    <source>
        <dbReference type="Proteomes" id="UP001295462"/>
    </source>
</evidence>
<feature type="domain" description="TraD/TraG TraM recognition site" evidence="2">
    <location>
        <begin position="22"/>
        <end position="148"/>
    </location>
</feature>
<sequence length="273" mass="30620">MILIRLFQLAEMRDRVAGKPRPIAIFLDELKYHISKPAMEGLGAARDKGVHMLLAHQSVADLKDCPADLNGDAVVGAVVENTKFKLVYRLQDPDTAEWVSKMSGTILVDDETRYVESSKTLNEVVDDKRNIRMAERQYVDTNMLLNLPDFVSYIFTTNDVPKPSLIAPIKVQKQSLVTFDETQAHTASDDEKVEEHNEAPASKKRQDIGEENNIEVETASLSETETLDTNEEFDLDAVTLLPPNKNPTEAIQSQKEIEAAVKTLERQIEGLKK</sequence>
<dbReference type="Gene3D" id="3.40.50.300">
    <property type="entry name" value="P-loop containing nucleotide triphosphate hydrolases"/>
    <property type="match status" value="1"/>
</dbReference>
<reference evidence="3" key="1">
    <citation type="submission" date="2022-01" db="EMBL/GenBank/DDBJ databases">
        <authorList>
            <person name="Lagorce A."/>
        </authorList>
    </citation>
    <scope>NUCLEOTIDE SEQUENCE</scope>
    <source>
        <strain evidence="3">Th15_F1_A12</strain>
    </source>
</reference>
<dbReference type="AlphaFoldDB" id="A0AAU9QH11"/>
<dbReference type="Pfam" id="PF12696">
    <property type="entry name" value="TraG-D_C"/>
    <property type="match status" value="1"/>
</dbReference>
<dbReference type="SUPFAM" id="SSF52540">
    <property type="entry name" value="P-loop containing nucleoside triphosphate hydrolases"/>
    <property type="match status" value="1"/>
</dbReference>
<organism evidence="3 4">
    <name type="scientific">Vibrio jasicida</name>
    <dbReference type="NCBI Taxonomy" id="766224"/>
    <lineage>
        <taxon>Bacteria</taxon>
        <taxon>Pseudomonadati</taxon>
        <taxon>Pseudomonadota</taxon>
        <taxon>Gammaproteobacteria</taxon>
        <taxon>Vibrionales</taxon>
        <taxon>Vibrionaceae</taxon>
        <taxon>Vibrio</taxon>
    </lineage>
</organism>
<dbReference type="InterPro" id="IPR032689">
    <property type="entry name" value="TraG-D_C"/>
</dbReference>
<evidence type="ECO:0000313" key="3">
    <source>
        <dbReference type="EMBL" id="CAH1570298.1"/>
    </source>
</evidence>